<dbReference type="GO" id="GO:0016709">
    <property type="term" value="F:oxidoreductase activity, acting on paired donors, with incorporation or reduction of molecular oxygen, NAD(P)H as one donor, and incorporation of one atom of oxygen"/>
    <property type="evidence" value="ECO:0007669"/>
    <property type="project" value="UniProtKB-ARBA"/>
</dbReference>
<gene>
    <name evidence="5" type="ORF">GA0070623_1290</name>
</gene>
<reference evidence="6" key="1">
    <citation type="submission" date="2016-06" db="EMBL/GenBank/DDBJ databases">
        <authorList>
            <person name="Varghese N."/>
            <person name="Submissions Spin"/>
        </authorList>
    </citation>
    <scope>NUCLEOTIDE SEQUENCE [LARGE SCALE GENOMIC DNA]</scope>
    <source>
        <strain evidence="6">DSM 44983</strain>
    </source>
</reference>
<dbReference type="GO" id="GO:0071949">
    <property type="term" value="F:FAD binding"/>
    <property type="evidence" value="ECO:0007669"/>
    <property type="project" value="InterPro"/>
</dbReference>
<keyword evidence="6" id="KW-1185">Reference proteome</keyword>
<evidence type="ECO:0000313" key="6">
    <source>
        <dbReference type="Proteomes" id="UP000198226"/>
    </source>
</evidence>
<dbReference type="Pfam" id="PF21274">
    <property type="entry name" value="Rng_hyd_C"/>
    <property type="match status" value="1"/>
</dbReference>
<dbReference type="OrthoDB" id="3647401at2"/>
<dbReference type="Gene3D" id="3.40.30.120">
    <property type="match status" value="1"/>
</dbReference>
<name>A0A109IGP3_9ACTN</name>
<dbReference type="InterPro" id="IPR050641">
    <property type="entry name" value="RIFMO-like"/>
</dbReference>
<dbReference type="Gene3D" id="3.50.50.60">
    <property type="entry name" value="FAD/NAD(P)-binding domain"/>
    <property type="match status" value="2"/>
</dbReference>
<evidence type="ECO:0000256" key="2">
    <source>
        <dbReference type="ARBA" id="ARBA00022630"/>
    </source>
</evidence>
<evidence type="ECO:0000313" key="5">
    <source>
        <dbReference type="EMBL" id="SCG45799.1"/>
    </source>
</evidence>
<dbReference type="EMBL" id="LT607752">
    <property type="protein sequence ID" value="SCG45799.1"/>
    <property type="molecule type" value="Genomic_DNA"/>
</dbReference>
<protein>
    <submittedName>
        <fullName evidence="5">2-polyprenyl-6-methoxyphenol hydroxylase</fullName>
    </submittedName>
</protein>
<dbReference type="RefSeq" id="WP_067313760.1">
    <property type="nucleotide sequence ID" value="NZ_LRMV01000170.1"/>
</dbReference>
<dbReference type="Proteomes" id="UP000198226">
    <property type="component" value="Chromosome I"/>
</dbReference>
<dbReference type="Pfam" id="PF01494">
    <property type="entry name" value="FAD_binding_3"/>
    <property type="match status" value="1"/>
</dbReference>
<dbReference type="Gene3D" id="3.30.70.2450">
    <property type="match status" value="1"/>
</dbReference>
<evidence type="ECO:0000256" key="3">
    <source>
        <dbReference type="ARBA" id="ARBA00022827"/>
    </source>
</evidence>
<sequence>MHDVVIVGAGPNGLLLATELALAGIRPVVCERLAAPTTEQRANGLVGQVVRMLDRRGLYQRLGDDPGPPRPQPEFVFGALPLNLKAVVDNPLHLLPVPQRDLERVLAERAAELGVPVRRGCEVTGLTQEADAVRVTLSDGATLRCRYLVGADGGHSVVRRLAGIAFPGVSTDRTVSRTAQVGLPAELVDPTTGGLVVPGYGTVAPFRHTRTEHGLIAWAPFPGRPPGLTTIEWPESTAFDGPLTLAELRASVARVLGADVPLGPPAGAGPHLLRRLVGGNTRIAERYRVGRVLLLGDAAHVHSSIGGPGLNLGLQDAVNLGWKLAARLHGWAPDGLLDSYEEERRPVALRVTMSTQAQSALIAPGSEVTALRVLLGELLAEPANAARVAALLAGSDVRYEMGAPGGPLVGRWAPDLVLRTDAGPVRLAELTRSARALLLDPTGVLAPLAEPWRDRVEVVTGPFEADPGPTERPAGAAGGGASTALLLRPDCYVAWQSTGTGPDGDGLPAALTRWFGPPRPDRPRRSTPIGPAGRP</sequence>
<evidence type="ECO:0000256" key="1">
    <source>
        <dbReference type="ARBA" id="ARBA00001974"/>
    </source>
</evidence>
<comment type="cofactor">
    <cofactor evidence="1">
        <name>FAD</name>
        <dbReference type="ChEBI" id="CHEBI:57692"/>
    </cofactor>
</comment>
<evidence type="ECO:0000259" key="4">
    <source>
        <dbReference type="Pfam" id="PF01494"/>
    </source>
</evidence>
<dbReference type="PANTHER" id="PTHR43004">
    <property type="entry name" value="TRK SYSTEM POTASSIUM UPTAKE PROTEIN"/>
    <property type="match status" value="1"/>
</dbReference>
<organism evidence="5 6">
    <name type="scientific">Micromonospora rifamycinica</name>
    <dbReference type="NCBI Taxonomy" id="291594"/>
    <lineage>
        <taxon>Bacteria</taxon>
        <taxon>Bacillati</taxon>
        <taxon>Actinomycetota</taxon>
        <taxon>Actinomycetes</taxon>
        <taxon>Micromonosporales</taxon>
        <taxon>Micromonosporaceae</taxon>
        <taxon>Micromonospora</taxon>
    </lineage>
</organism>
<proteinExistence type="predicted"/>
<keyword evidence="2" id="KW-0285">Flavoprotein</keyword>
<dbReference type="PANTHER" id="PTHR43004:SF19">
    <property type="entry name" value="BINDING MONOOXYGENASE, PUTATIVE (JCVI)-RELATED"/>
    <property type="match status" value="1"/>
</dbReference>
<keyword evidence="3" id="KW-0274">FAD</keyword>
<dbReference type="PRINTS" id="PR00420">
    <property type="entry name" value="RNGMNOXGNASE"/>
</dbReference>
<feature type="domain" description="FAD-binding" evidence="4">
    <location>
        <begin position="3"/>
        <end position="353"/>
    </location>
</feature>
<accession>A0A109IGP3</accession>
<dbReference type="InterPro" id="IPR036188">
    <property type="entry name" value="FAD/NAD-bd_sf"/>
</dbReference>
<dbReference type="SUPFAM" id="SSF51905">
    <property type="entry name" value="FAD/NAD(P)-binding domain"/>
    <property type="match status" value="1"/>
</dbReference>
<dbReference type="InterPro" id="IPR002938">
    <property type="entry name" value="FAD-bd"/>
</dbReference>
<dbReference type="AlphaFoldDB" id="A0A109IGP3"/>